<organism evidence="1 2">
    <name type="scientific">Brassica cretica</name>
    <name type="common">Mustard</name>
    <dbReference type="NCBI Taxonomy" id="69181"/>
    <lineage>
        <taxon>Eukaryota</taxon>
        <taxon>Viridiplantae</taxon>
        <taxon>Streptophyta</taxon>
        <taxon>Embryophyta</taxon>
        <taxon>Tracheophyta</taxon>
        <taxon>Spermatophyta</taxon>
        <taxon>Magnoliopsida</taxon>
        <taxon>eudicotyledons</taxon>
        <taxon>Gunneridae</taxon>
        <taxon>Pentapetalae</taxon>
        <taxon>rosids</taxon>
        <taxon>malvids</taxon>
        <taxon>Brassicales</taxon>
        <taxon>Brassicaceae</taxon>
        <taxon>Brassiceae</taxon>
        <taxon>Brassica</taxon>
    </lineage>
</organism>
<protein>
    <submittedName>
        <fullName evidence="1">Uncharacterized protein</fullName>
    </submittedName>
</protein>
<accession>A0A8S9GC32</accession>
<evidence type="ECO:0000313" key="2">
    <source>
        <dbReference type="Proteomes" id="UP000712281"/>
    </source>
</evidence>
<dbReference type="Proteomes" id="UP000712281">
    <property type="component" value="Unassembled WGS sequence"/>
</dbReference>
<evidence type="ECO:0000313" key="1">
    <source>
        <dbReference type="EMBL" id="KAF2541918.1"/>
    </source>
</evidence>
<gene>
    <name evidence="1" type="ORF">F2Q68_00031244</name>
</gene>
<dbReference type="AlphaFoldDB" id="A0A8S9GC32"/>
<proteinExistence type="predicted"/>
<sequence length="96" mass="10550">MILMALHDAAESEGVVDLCSGKLVDQFWLKSVDRCLKSDVDRHQCDPPKLIELSTSKSPSCGFSCFTICQNSSSIMAFTWCFIGSSPTPLLRFLAS</sequence>
<reference evidence="1" key="1">
    <citation type="submission" date="2019-12" db="EMBL/GenBank/DDBJ databases">
        <title>Genome sequencing and annotation of Brassica cretica.</title>
        <authorList>
            <person name="Studholme D.J."/>
            <person name="Sarris P.F."/>
        </authorList>
    </citation>
    <scope>NUCLEOTIDE SEQUENCE</scope>
    <source>
        <strain evidence="1">PFS-001/15</strain>
        <tissue evidence="1">Leaf</tissue>
    </source>
</reference>
<name>A0A8S9GC32_BRACR</name>
<dbReference type="EMBL" id="QGKW02002005">
    <property type="protein sequence ID" value="KAF2541918.1"/>
    <property type="molecule type" value="Genomic_DNA"/>
</dbReference>
<comment type="caution">
    <text evidence="1">The sequence shown here is derived from an EMBL/GenBank/DDBJ whole genome shotgun (WGS) entry which is preliminary data.</text>
</comment>